<feature type="domain" description="BIG2" evidence="2">
    <location>
        <begin position="424"/>
        <end position="504"/>
    </location>
</feature>
<dbReference type="OrthoDB" id="2018824at2"/>
<evidence type="ECO:0000259" key="2">
    <source>
        <dbReference type="SMART" id="SM00635"/>
    </source>
</evidence>
<keyword evidence="4" id="KW-1185">Reference proteome</keyword>
<proteinExistence type="predicted"/>
<feature type="chain" id="PRO_5038643974" description="BIG2 domain-containing protein" evidence="1">
    <location>
        <begin position="26"/>
        <end position="809"/>
    </location>
</feature>
<feature type="domain" description="BIG2" evidence="2">
    <location>
        <begin position="32"/>
        <end position="112"/>
    </location>
</feature>
<dbReference type="InterPro" id="IPR008964">
    <property type="entry name" value="Invasin/intimin_cell_adhesion"/>
</dbReference>
<dbReference type="RefSeq" id="WP_073289385.1">
    <property type="nucleotide sequence ID" value="NZ_FRCP01000016.1"/>
</dbReference>
<evidence type="ECO:0000313" key="3">
    <source>
        <dbReference type="EMBL" id="SHM75740.1"/>
    </source>
</evidence>
<name>A0A1M7LCI4_9FIRM</name>
<evidence type="ECO:0000313" key="4">
    <source>
        <dbReference type="Proteomes" id="UP000184038"/>
    </source>
</evidence>
<organism evidence="3 4">
    <name type="scientific">Anaerosporobacter mobilis DSM 15930</name>
    <dbReference type="NCBI Taxonomy" id="1120996"/>
    <lineage>
        <taxon>Bacteria</taxon>
        <taxon>Bacillati</taxon>
        <taxon>Bacillota</taxon>
        <taxon>Clostridia</taxon>
        <taxon>Lachnospirales</taxon>
        <taxon>Lachnospiraceae</taxon>
        <taxon>Anaerosporobacter</taxon>
    </lineage>
</organism>
<dbReference type="Pfam" id="PF26182">
    <property type="entry name" value="Ig_NUP210_5th"/>
    <property type="match status" value="1"/>
</dbReference>
<dbReference type="SMART" id="SM00635">
    <property type="entry name" value="BID_2"/>
    <property type="match status" value="2"/>
</dbReference>
<dbReference type="SUPFAM" id="SSF49373">
    <property type="entry name" value="Invasin/intimin cell-adhesion fragments"/>
    <property type="match status" value="1"/>
</dbReference>
<gene>
    <name evidence="3" type="ORF">SAMN02746066_03179</name>
</gene>
<dbReference type="Proteomes" id="UP000184038">
    <property type="component" value="Unassembled WGS sequence"/>
</dbReference>
<keyword evidence="1" id="KW-0732">Signal</keyword>
<evidence type="ECO:0000256" key="1">
    <source>
        <dbReference type="SAM" id="SignalP"/>
    </source>
</evidence>
<dbReference type="AlphaFoldDB" id="A0A1M7LCI4"/>
<reference evidence="3 4" key="1">
    <citation type="submission" date="2016-11" db="EMBL/GenBank/DDBJ databases">
        <authorList>
            <person name="Jaros S."/>
            <person name="Januszkiewicz K."/>
            <person name="Wedrychowicz H."/>
        </authorList>
    </citation>
    <scope>NUCLEOTIDE SEQUENCE [LARGE SCALE GENOMIC DNA]</scope>
    <source>
        <strain evidence="3 4">DSM 15930</strain>
    </source>
</reference>
<accession>A0A1M7LCI4</accession>
<dbReference type="Gene3D" id="2.60.40.1080">
    <property type="match status" value="1"/>
</dbReference>
<sequence>MKKNFVKKSLASTLALAMVATAMPAAFTTASAAKAPALNRTSKTLYINENAVGNKYDFNISNKVSGSKYSWTTSNKSIATVNSKGLTKPGTKTGKATISCKITLPTKKTKTLKATVTVKENATKVWAKNAPENNTVGIGENVFDFDSSFSTASGAKATDYRMWEIDEASNTAGAKIDRKNGKVTTTKAGEFKVRVRAYQNKEKLAANDTVDSEWMTIKVVSSLKSVAQTATNKVAVTFDDNMKATVKAENFAIKNKATNVVSAVKGITFSEDGKVVTVETFASYADGATYVLTYGDKEFEFATTIGEVATIEVKTSTVVENKATEIEYVLKNANGVDITDAKKSSVTIEEVENKDGWYNTTDGKLTIFNKGSVAKLKITYHTYKYDTAGNEEGAVSVDATITAVDESSATIGAYKNYVITEKDSVNWDKVTENKNVISVNETRNLFLNAVDSNNNKVTGLTFESGNENILLVSTVDDHATLIAVKEGSTVVVVKNEKGSVLWTLPVVIKAERKANAISLAKNSTTLVAGTEIATDSIEVKIKDQHGDDYAVAGNFANPVAVKEYTNGPKIDIDGKNITVDAKTATPGTYQYKVALANDANKVTVLTVVVKEKPSTPVNSYKLELSSNTVDTVVDEDTTATKSVDVKVLGYAGGLAVENAEAKITVTGPNKYEKTYDNNFKFDYVTVSNGTITKLAKGTYTITAEKDGKTIAKTAIVVSDTQAAPTVTLNKTTYAGIVDDATVLAAMQENTTVKNAAGKELKVADGVGITGVEYTKNGSSVFVKSVTVKEKFGDNSFEHTVTVGKTITIR</sequence>
<feature type="signal peptide" evidence="1">
    <location>
        <begin position="1"/>
        <end position="25"/>
    </location>
</feature>
<dbReference type="InterPro" id="IPR003343">
    <property type="entry name" value="Big_2"/>
</dbReference>
<dbReference type="EMBL" id="FRCP01000016">
    <property type="protein sequence ID" value="SHM75740.1"/>
    <property type="molecule type" value="Genomic_DNA"/>
</dbReference>
<protein>
    <recommendedName>
        <fullName evidence="2">BIG2 domain-containing protein</fullName>
    </recommendedName>
</protein>